<name>A0ABY5SK60_9BACL</name>
<dbReference type="RefSeq" id="WP_258389040.1">
    <property type="nucleotide sequence ID" value="NZ_CP091430.1"/>
</dbReference>
<reference evidence="1" key="1">
    <citation type="submission" date="2022-01" db="EMBL/GenBank/DDBJ databases">
        <title>Paenibacillus spongiae sp. nov., isolated from marine sponge.</title>
        <authorList>
            <person name="Li Z."/>
            <person name="Zhang M."/>
        </authorList>
    </citation>
    <scope>NUCLEOTIDE SEQUENCE</scope>
    <source>
        <strain evidence="1">PHS-Z3</strain>
    </source>
</reference>
<proteinExistence type="predicted"/>
<protein>
    <submittedName>
        <fullName evidence="1">Uncharacterized protein</fullName>
    </submittedName>
</protein>
<keyword evidence="2" id="KW-1185">Reference proteome</keyword>
<evidence type="ECO:0000313" key="1">
    <source>
        <dbReference type="EMBL" id="UVI32988.1"/>
    </source>
</evidence>
<accession>A0ABY5SK60</accession>
<sequence>MEEKISLALAVKLKKIYDREDQFLSFPMGLTYSYRSLDFMKEQSDLSALERLHYMADFARMINYIPSDREPHFSPSGSFLWNEMKDILINAEFANSTLSPEEVKQLAEAIDFLTDEQIKPDGTKTTVPSDKVKVYTTYKIAYEEANEAYLAEKLTVENATGDEGKRLKNFWESGREQQLRNIKDQAMQNWINLGLKNEVESNQMMRNILEVKKYPVLYRQDYLNDIDLSEVPDAEARGIPFCATFFNPRDAFDLNQPWIQVPLIKDEIDSLIQQAPIELKGIFSSDQSNEDIESMSLEYKYVGVKRSWFRPEFFQSRLWKMPDESVISDGGIPRQGRIPAYITGLLVVRNITVTKKKASAAKANILPILNIVPVQKLNLTREPVHFFRIENHRPWAVETMMQPVRIRDFKPAMEAMTVSNPILGLPLLAVFPINPPDTAPETVIETFNFNGVVVVAFVCQRVPKSPDPDPNMW</sequence>
<organism evidence="1 2">
    <name type="scientific">Paenibacillus spongiae</name>
    <dbReference type="NCBI Taxonomy" id="2909671"/>
    <lineage>
        <taxon>Bacteria</taxon>
        <taxon>Bacillati</taxon>
        <taxon>Bacillota</taxon>
        <taxon>Bacilli</taxon>
        <taxon>Bacillales</taxon>
        <taxon>Paenibacillaceae</taxon>
        <taxon>Paenibacillus</taxon>
    </lineage>
</organism>
<dbReference type="Proteomes" id="UP001057877">
    <property type="component" value="Chromosome"/>
</dbReference>
<dbReference type="EMBL" id="CP091430">
    <property type="protein sequence ID" value="UVI32988.1"/>
    <property type="molecule type" value="Genomic_DNA"/>
</dbReference>
<gene>
    <name evidence="1" type="ORF">L1F29_14630</name>
</gene>
<evidence type="ECO:0000313" key="2">
    <source>
        <dbReference type="Proteomes" id="UP001057877"/>
    </source>
</evidence>